<proteinExistence type="predicted"/>
<sequence length="161" mass="17668">MPTARALFISRRLKCHLVVYMRASFVIVFLPCLIATLELAHGKPMLSAHLHAHSGHVIGQHDDIMHQLGYEDHHRWATLHHASVLHDHDVHGNGHEAAVLAGAAGISAHDHANHHQGVHYEDGAYGCPLFGVICKHHCLSTRHGSGYCGGPHLGRCICPIW</sequence>
<dbReference type="AlphaFoldDB" id="A0A224YFL1"/>
<evidence type="ECO:0000313" key="1">
    <source>
        <dbReference type="EMBL" id="MAA15755.1"/>
    </source>
</evidence>
<accession>A0A224YFL1</accession>
<name>A0A224YFL1_9ACAR</name>
<dbReference type="EMBL" id="GFPF01004609">
    <property type="protein sequence ID" value="MAA15755.1"/>
    <property type="molecule type" value="Transcribed_RNA"/>
</dbReference>
<protein>
    <submittedName>
        <fullName evidence="1">Preprodefensin</fullName>
    </submittedName>
</protein>
<reference evidence="1" key="1">
    <citation type="journal article" date="2017" name="Parasit. Vectors">
        <title>Sialotranscriptomics of Rhipicephalus zambeziensis reveals intricate expression profiles of secretory proteins and suggests tight temporal transcriptional regulation during blood-feeding.</title>
        <authorList>
            <person name="de Castro M.H."/>
            <person name="de Klerk D."/>
            <person name="Pienaar R."/>
            <person name="Rees D.J.G."/>
            <person name="Mans B.J."/>
        </authorList>
    </citation>
    <scope>NUCLEOTIDE SEQUENCE</scope>
    <source>
        <tissue evidence="1">Salivary glands</tissue>
    </source>
</reference>
<organism evidence="1">
    <name type="scientific">Rhipicephalus zambeziensis</name>
    <dbReference type="NCBI Taxonomy" id="60191"/>
    <lineage>
        <taxon>Eukaryota</taxon>
        <taxon>Metazoa</taxon>
        <taxon>Ecdysozoa</taxon>
        <taxon>Arthropoda</taxon>
        <taxon>Chelicerata</taxon>
        <taxon>Arachnida</taxon>
        <taxon>Acari</taxon>
        <taxon>Parasitiformes</taxon>
        <taxon>Ixodida</taxon>
        <taxon>Ixodoidea</taxon>
        <taxon>Ixodidae</taxon>
        <taxon>Rhipicephalinae</taxon>
        <taxon>Rhipicephalus</taxon>
        <taxon>Rhipicephalus</taxon>
    </lineage>
</organism>